<dbReference type="GeneID" id="9586665"/>
<feature type="non-terminal residue" evidence="1">
    <location>
        <position position="922"/>
    </location>
</feature>
<evidence type="ECO:0008006" key="3">
    <source>
        <dbReference type="Google" id="ProtNLM"/>
    </source>
</evidence>
<evidence type="ECO:0000313" key="1">
    <source>
        <dbReference type="EMBL" id="EFI96407.1"/>
    </source>
</evidence>
<dbReference type="RefSeq" id="XP_003031310.1">
    <property type="nucleotide sequence ID" value="XM_003031264.1"/>
</dbReference>
<dbReference type="VEuPathDB" id="FungiDB:SCHCODRAFT_01096993"/>
<dbReference type="SUPFAM" id="SSF52047">
    <property type="entry name" value="RNI-like"/>
    <property type="match status" value="1"/>
</dbReference>
<sequence>MAPLGHAVSLPPAMYFPQEIFDHIVDFCDQASLLPLLLTSRRLHSRVVRRLYSSVRYHPSIHTNFMASPHVFRHTTALQVDAPFTTPIPVMDNVVQMWWRPLLSGPSLLTTLNSLPALRRLRVDDPLRTSGAVLRVVSSLPPSLEVLSLVVESAHMYSLNPTAHKGRLHNLSTLCIRFMRAYQYSPVTMLYFANVAPNVTHVSFPSGLLVCAMRHSTAVLKSCTSLHAGLVPIQGYGESDRIVLLRTTSALSREAAPLFFASIHIASTASIDLLSKALDRGQLDSSWPRRLQIIHLPVRLPYFDNVTTIRWIVRHCDSRTFSPVALRAALSGFPSLVSLALHNGPRTSSELSLVLSPLARRLHTLELAFPPSFLVATTLRPHFLVLRNLIFGDGHPCDLGALFAEMWEDRSSIERLRIPAFCTWDVLRNVLRFVAPTLRRLDVDVLTSVEMYTFFSVPAMARLSSVRFEIRHPWDDSRRELSFVQDFMWIMRSTQERSFPALTTIDLHVGLTVDSDDTCDDDLLSSLTPKEMFSLARTCAIMHSKVQNYLRRAFNIDAALERFIPQDKISTFRDMQHSTDAIISGSFALRFLGRYDWEVNDLDLYVEERCVEEVRDCLVDIGYRYRARADQVRDFDAELDRSLSRADDDHYPIDALKAAFNFHMGKRTIQLLVTGSAVLDVVLRFHSTAVMNVITHSTAYALYPETTFHERRSLWMRPLCESEKLQVAYEKYEDRGFRMVQSIHRSEAADAACELGKRFRWIGDAMTWVLPLPATGDFPIEYEDKEDHAKYRSWRLQYHKRTTADGDVLLVPSMHTCVLSAHPVSRHAYDVTGMTFAYPSMRVEFKALARDHTSHPSYWLPKDCDFIGRHVCEGMSLRRQSMPAYRPAPKTKKTVPLSKRIPSFATRLEGYQRALRMRGMVS</sequence>
<reference evidence="1 2" key="1">
    <citation type="journal article" date="2010" name="Nat. Biotechnol.">
        <title>Genome sequence of the model mushroom Schizophyllum commune.</title>
        <authorList>
            <person name="Ohm R.A."/>
            <person name="de Jong J.F."/>
            <person name="Lugones L.G."/>
            <person name="Aerts A."/>
            <person name="Kothe E."/>
            <person name="Stajich J.E."/>
            <person name="de Vries R.P."/>
            <person name="Record E."/>
            <person name="Levasseur A."/>
            <person name="Baker S.E."/>
            <person name="Bartholomew K.A."/>
            <person name="Coutinho P.M."/>
            <person name="Erdmann S."/>
            <person name="Fowler T.J."/>
            <person name="Gathman A.C."/>
            <person name="Lombard V."/>
            <person name="Henrissat B."/>
            <person name="Knabe N."/>
            <person name="Kuees U."/>
            <person name="Lilly W.W."/>
            <person name="Lindquist E."/>
            <person name="Lucas S."/>
            <person name="Magnuson J.K."/>
            <person name="Piumi F."/>
            <person name="Raudaskoski M."/>
            <person name="Salamov A."/>
            <person name="Schmutz J."/>
            <person name="Schwarze F.W.M.R."/>
            <person name="vanKuyk P.A."/>
            <person name="Horton J.S."/>
            <person name="Grigoriev I.V."/>
            <person name="Woesten H.A.B."/>
        </authorList>
    </citation>
    <scope>NUCLEOTIDE SEQUENCE [LARGE SCALE GENOMIC DNA]</scope>
    <source>
        <strain evidence="2">H4-8 / FGSC 9210</strain>
    </source>
</reference>
<dbReference type="AlphaFoldDB" id="D8Q7E9"/>
<dbReference type="EMBL" id="GL377307">
    <property type="protein sequence ID" value="EFI96407.1"/>
    <property type="molecule type" value="Genomic_DNA"/>
</dbReference>
<gene>
    <name evidence="1" type="ORF">SCHCODRAFT_109727</name>
</gene>
<keyword evidence="2" id="KW-1185">Reference proteome</keyword>
<proteinExistence type="predicted"/>
<dbReference type="eggNOG" id="ENOG502R130">
    <property type="taxonomic scope" value="Eukaryota"/>
</dbReference>
<dbReference type="InParanoid" id="D8Q7E9"/>
<dbReference type="KEGG" id="scm:SCHCO_01096993"/>
<dbReference type="HOGENOM" id="CLU_316452_0_0_1"/>
<organism evidence="2">
    <name type="scientific">Schizophyllum commune (strain H4-8 / FGSC 9210)</name>
    <name type="common">Split gill fungus</name>
    <dbReference type="NCBI Taxonomy" id="578458"/>
    <lineage>
        <taxon>Eukaryota</taxon>
        <taxon>Fungi</taxon>
        <taxon>Dikarya</taxon>
        <taxon>Basidiomycota</taxon>
        <taxon>Agaricomycotina</taxon>
        <taxon>Agaricomycetes</taxon>
        <taxon>Agaricomycetidae</taxon>
        <taxon>Agaricales</taxon>
        <taxon>Schizophyllaceae</taxon>
        <taxon>Schizophyllum</taxon>
    </lineage>
</organism>
<dbReference type="OrthoDB" id="3041043at2759"/>
<dbReference type="Proteomes" id="UP000007431">
    <property type="component" value="Unassembled WGS sequence"/>
</dbReference>
<protein>
    <recommendedName>
        <fullName evidence="3">F-box domain-containing protein</fullName>
    </recommendedName>
</protein>
<name>D8Q7E9_SCHCM</name>
<accession>D8Q7E9</accession>
<evidence type="ECO:0000313" key="2">
    <source>
        <dbReference type="Proteomes" id="UP000007431"/>
    </source>
</evidence>